<name>A0A1W0WEU4_HYPEX</name>
<dbReference type="Proteomes" id="UP000192578">
    <property type="component" value="Unassembled WGS sequence"/>
</dbReference>
<evidence type="ECO:0000313" key="2">
    <source>
        <dbReference type="Proteomes" id="UP000192578"/>
    </source>
</evidence>
<dbReference type="AlphaFoldDB" id="A0A1W0WEU4"/>
<accession>A0A1W0WEU4</accession>
<proteinExistence type="predicted"/>
<organism evidence="1 2">
    <name type="scientific">Hypsibius exemplaris</name>
    <name type="common">Freshwater tardigrade</name>
    <dbReference type="NCBI Taxonomy" id="2072580"/>
    <lineage>
        <taxon>Eukaryota</taxon>
        <taxon>Metazoa</taxon>
        <taxon>Ecdysozoa</taxon>
        <taxon>Tardigrada</taxon>
        <taxon>Eutardigrada</taxon>
        <taxon>Parachela</taxon>
        <taxon>Hypsibioidea</taxon>
        <taxon>Hypsibiidae</taxon>
        <taxon>Hypsibius</taxon>
    </lineage>
</organism>
<comment type="caution">
    <text evidence="1">The sequence shown here is derived from an EMBL/GenBank/DDBJ whole genome shotgun (WGS) entry which is preliminary data.</text>
</comment>
<dbReference type="EMBL" id="MTYJ01000118">
    <property type="protein sequence ID" value="OQV13702.1"/>
    <property type="molecule type" value="Genomic_DNA"/>
</dbReference>
<sequence>MAETERDWIKFGKSKNSTYAGRVPHTKSLSNILAMFSCCFGPPLLGNHFNAGGLRSNYIRTSRVTR</sequence>
<gene>
    <name evidence="1" type="ORF">BV898_12096</name>
</gene>
<evidence type="ECO:0000313" key="1">
    <source>
        <dbReference type="EMBL" id="OQV13702.1"/>
    </source>
</evidence>
<protein>
    <submittedName>
        <fullName evidence="1">Uncharacterized protein</fullName>
    </submittedName>
</protein>
<keyword evidence="2" id="KW-1185">Reference proteome</keyword>
<reference evidence="2" key="1">
    <citation type="submission" date="2017-01" db="EMBL/GenBank/DDBJ databases">
        <title>Comparative genomics of anhydrobiosis in the tardigrade Hypsibius dujardini.</title>
        <authorList>
            <person name="Yoshida Y."/>
            <person name="Koutsovoulos G."/>
            <person name="Laetsch D."/>
            <person name="Stevens L."/>
            <person name="Kumar S."/>
            <person name="Horikawa D."/>
            <person name="Ishino K."/>
            <person name="Komine S."/>
            <person name="Tomita M."/>
            <person name="Blaxter M."/>
            <person name="Arakawa K."/>
        </authorList>
    </citation>
    <scope>NUCLEOTIDE SEQUENCE [LARGE SCALE GENOMIC DNA]</scope>
    <source>
        <strain evidence="2">Z151</strain>
    </source>
</reference>